<dbReference type="EMBL" id="NFZT01000001">
    <property type="protein sequence ID" value="OWV32236.1"/>
    <property type="molecule type" value="Genomic_DNA"/>
</dbReference>
<gene>
    <name evidence="1" type="ORF">B5C34_01400</name>
</gene>
<dbReference type="InterPro" id="IPR025543">
    <property type="entry name" value="Dodecin-like"/>
</dbReference>
<proteinExistence type="predicted"/>
<evidence type="ECO:0000313" key="2">
    <source>
        <dbReference type="Proteomes" id="UP000198462"/>
    </source>
</evidence>
<keyword evidence="2" id="KW-1185">Reference proteome</keyword>
<dbReference type="NCBIfam" id="NF043052">
    <property type="entry name" value="DodecBact"/>
    <property type="match status" value="1"/>
</dbReference>
<dbReference type="AlphaFoldDB" id="A0A219B281"/>
<dbReference type="InterPro" id="IPR009923">
    <property type="entry name" value="Dodecin"/>
</dbReference>
<reference evidence="2" key="1">
    <citation type="submission" date="2017-05" db="EMBL/GenBank/DDBJ databases">
        <authorList>
            <person name="Lin X."/>
        </authorList>
    </citation>
    <scope>NUCLEOTIDE SEQUENCE [LARGE SCALE GENOMIC DNA]</scope>
    <source>
        <strain evidence="2">JLT2012</strain>
    </source>
</reference>
<dbReference type="Pfam" id="PF07311">
    <property type="entry name" value="Dodecin"/>
    <property type="match status" value="1"/>
</dbReference>
<dbReference type="PANTHER" id="PTHR39324">
    <property type="entry name" value="CALCIUM DODECIN"/>
    <property type="match status" value="1"/>
</dbReference>
<protein>
    <submittedName>
        <fullName evidence="1">Dodecin flavoprotein</fullName>
    </submittedName>
</protein>
<accession>A0A219B281</accession>
<sequence>MSDNVYAVTELVGTSETSIEDAISGAIGRASETIDNLDWFEMTDLRGHIDGNKVKHFQVTIRLGFRHDPKSA</sequence>
<dbReference type="InterPro" id="IPR050049">
    <property type="entry name" value="Dodecin_bact"/>
</dbReference>
<evidence type="ECO:0000313" key="1">
    <source>
        <dbReference type="EMBL" id="OWV32236.1"/>
    </source>
</evidence>
<dbReference type="Proteomes" id="UP000198462">
    <property type="component" value="Unassembled WGS sequence"/>
</dbReference>
<name>A0A219B281_9SPHN</name>
<dbReference type="InterPro" id="IPR036694">
    <property type="entry name" value="Dodecin-like_sf"/>
</dbReference>
<dbReference type="Gene3D" id="3.30.1660.10">
    <property type="entry name" value="Flavin-binding protein dodecin"/>
    <property type="match status" value="1"/>
</dbReference>
<dbReference type="OrthoDB" id="9805889at2"/>
<dbReference type="SUPFAM" id="SSF89807">
    <property type="entry name" value="Dodecin-like"/>
    <property type="match status" value="1"/>
</dbReference>
<dbReference type="PANTHER" id="PTHR39324:SF1">
    <property type="entry name" value="CALCIUM DODECIN"/>
    <property type="match status" value="1"/>
</dbReference>
<comment type="caution">
    <text evidence="1">The sequence shown here is derived from an EMBL/GenBank/DDBJ whole genome shotgun (WGS) entry which is preliminary data.</text>
</comment>
<organism evidence="1 2">
    <name type="scientific">Pacificimonas flava</name>
    <dbReference type="NCBI Taxonomy" id="1234595"/>
    <lineage>
        <taxon>Bacteria</taxon>
        <taxon>Pseudomonadati</taxon>
        <taxon>Pseudomonadota</taxon>
        <taxon>Alphaproteobacteria</taxon>
        <taxon>Sphingomonadales</taxon>
        <taxon>Sphingosinicellaceae</taxon>
        <taxon>Pacificimonas</taxon>
    </lineage>
</organism>
<dbReference type="RefSeq" id="WP_088711035.1">
    <property type="nucleotide sequence ID" value="NZ_NFZT01000001.1"/>
</dbReference>